<dbReference type="PANTHER" id="PTHR43888">
    <property type="entry name" value="DNAJ-LIKE-2, ISOFORM A-RELATED"/>
    <property type="match status" value="1"/>
</dbReference>
<dbReference type="CDD" id="cd06257">
    <property type="entry name" value="DnaJ"/>
    <property type="match status" value="1"/>
</dbReference>
<dbReference type="InterPro" id="IPR012724">
    <property type="entry name" value="DnaJ"/>
</dbReference>
<dbReference type="AlphaFoldDB" id="A0A2U1J4D6"/>
<dbReference type="PRINTS" id="PR00625">
    <property type="entry name" value="JDOMAIN"/>
</dbReference>
<dbReference type="SUPFAM" id="SSF46565">
    <property type="entry name" value="Chaperone J-domain"/>
    <property type="match status" value="1"/>
</dbReference>
<sequence length="410" mass="46299">MGYNNKSGRKMLFFLFLFFLNIICVSCGKDYYKVLGVSKDASLHEIKKSYKKKSKLLHPDKNKEESAHEQFIELNNAYQVLSDEEKREIYDRYGEEGLKENGQGFRNPHDVFNQFFGGMFDHDSFFGGGFGSRTRQKPTGPNINLDIPIALEELYKGVEIDIDVSKQKICPHCLGSGAESAEDITTCSDCGGSGTKIVKRMLAPGFFQQMQTTCNSCNGKGKTIKKKCNRCQGKRIVRASDQISVDIPIGANHGQTVVIPGEANEHPDYNTGSVVFHIKEAPHHLFSRNGNDLHMDVSINLLESLTGFSRTFIHVSGKEIKIEHKNVIPQNYVQVMKGLGMPLQENNNVFGDLYIKYWIKYPRSMSNTDTKNLKDIFESVQDWEDPIGLQVKPKSGTHPRNNSKQQKDEL</sequence>
<dbReference type="Pfam" id="PF00226">
    <property type="entry name" value="DnaJ"/>
    <property type="match status" value="1"/>
</dbReference>
<gene>
    <name evidence="12" type="ORF">BB558_004061</name>
    <name evidence="11" type="ORF">BB558_005942</name>
</gene>
<comment type="caution">
    <text evidence="12">The sequence shown here is derived from an EMBL/GenBank/DDBJ whole genome shotgun (WGS) entry which is preliminary data.</text>
</comment>
<dbReference type="InterPro" id="IPR036410">
    <property type="entry name" value="HSP_DnaJ_Cys-rich_dom_sf"/>
</dbReference>
<evidence type="ECO:0000256" key="4">
    <source>
        <dbReference type="ARBA" id="ARBA00022833"/>
    </source>
</evidence>
<dbReference type="FunFam" id="2.10.230.10:FF:000002">
    <property type="entry name" value="Molecular chaperone DnaJ"/>
    <property type="match status" value="1"/>
</dbReference>
<proteinExistence type="inferred from homology"/>
<feature type="chain" id="PRO_5044580859" evidence="8">
    <location>
        <begin position="28"/>
        <end position="410"/>
    </location>
</feature>
<dbReference type="InterPro" id="IPR044713">
    <property type="entry name" value="DNJA1/2-like"/>
</dbReference>
<keyword evidence="5" id="KW-0143">Chaperone</keyword>
<dbReference type="EMBL" id="MBFU01000377">
    <property type="protein sequence ID" value="PVZ99914.1"/>
    <property type="molecule type" value="Genomic_DNA"/>
</dbReference>
<dbReference type="SUPFAM" id="SSF49493">
    <property type="entry name" value="HSP40/DnaJ peptide-binding domain"/>
    <property type="match status" value="2"/>
</dbReference>
<dbReference type="GO" id="GO:0009408">
    <property type="term" value="P:response to heat"/>
    <property type="evidence" value="ECO:0007669"/>
    <property type="project" value="InterPro"/>
</dbReference>
<accession>A0A2U1J4D6</accession>
<dbReference type="GO" id="GO:0051082">
    <property type="term" value="F:unfolded protein binding"/>
    <property type="evidence" value="ECO:0007669"/>
    <property type="project" value="InterPro"/>
</dbReference>
<dbReference type="FunFam" id="2.60.260.20:FF:000013">
    <property type="entry name" value="DnaJ subfamily B member 11"/>
    <property type="match status" value="1"/>
</dbReference>
<dbReference type="Gene3D" id="2.60.260.20">
    <property type="entry name" value="Urease metallochaperone UreE, N-terminal domain"/>
    <property type="match status" value="2"/>
</dbReference>
<dbReference type="InterPro" id="IPR001623">
    <property type="entry name" value="DnaJ_domain"/>
</dbReference>
<keyword evidence="2" id="KW-0677">Repeat</keyword>
<keyword evidence="4 6" id="KW-0862">Zinc</keyword>
<feature type="domain" description="J" evidence="9">
    <location>
        <begin position="30"/>
        <end position="94"/>
    </location>
</feature>
<keyword evidence="8" id="KW-0732">Signal</keyword>
<dbReference type="PROSITE" id="PS50076">
    <property type="entry name" value="DNAJ_2"/>
    <property type="match status" value="1"/>
</dbReference>
<dbReference type="GO" id="GO:0006457">
    <property type="term" value="P:protein folding"/>
    <property type="evidence" value="ECO:0007669"/>
    <property type="project" value="InterPro"/>
</dbReference>
<evidence type="ECO:0000313" key="11">
    <source>
        <dbReference type="EMBL" id="PVZ98059.1"/>
    </source>
</evidence>
<evidence type="ECO:0000256" key="7">
    <source>
        <dbReference type="SAM" id="MobiDB-lite"/>
    </source>
</evidence>
<dbReference type="PROSITE" id="PS00636">
    <property type="entry name" value="DNAJ_1"/>
    <property type="match status" value="1"/>
</dbReference>
<protein>
    <submittedName>
        <fullName evidence="12">Uncharacterized protein</fullName>
    </submittedName>
</protein>
<dbReference type="CDD" id="cd10719">
    <property type="entry name" value="DnaJ_zf"/>
    <property type="match status" value="1"/>
</dbReference>
<feature type="region of interest" description="Disordered" evidence="7">
    <location>
        <begin position="388"/>
        <end position="410"/>
    </location>
</feature>
<name>A0A2U1J4D6_SMIAN</name>
<evidence type="ECO:0000256" key="8">
    <source>
        <dbReference type="SAM" id="SignalP"/>
    </source>
</evidence>
<dbReference type="GO" id="GO:0030544">
    <property type="term" value="F:Hsp70 protein binding"/>
    <property type="evidence" value="ECO:0007669"/>
    <property type="project" value="InterPro"/>
</dbReference>
<organism evidence="12 13">
    <name type="scientific">Smittium angustum</name>
    <dbReference type="NCBI Taxonomy" id="133377"/>
    <lineage>
        <taxon>Eukaryota</taxon>
        <taxon>Fungi</taxon>
        <taxon>Fungi incertae sedis</taxon>
        <taxon>Zoopagomycota</taxon>
        <taxon>Kickxellomycotina</taxon>
        <taxon>Harpellomycetes</taxon>
        <taxon>Harpellales</taxon>
        <taxon>Legeriomycetaceae</taxon>
        <taxon>Smittium</taxon>
    </lineage>
</organism>
<dbReference type="PROSITE" id="PS51188">
    <property type="entry name" value="ZF_CR"/>
    <property type="match status" value="1"/>
</dbReference>
<evidence type="ECO:0000256" key="2">
    <source>
        <dbReference type="ARBA" id="ARBA00022737"/>
    </source>
</evidence>
<evidence type="ECO:0000256" key="1">
    <source>
        <dbReference type="ARBA" id="ARBA00022723"/>
    </source>
</evidence>
<dbReference type="InterPro" id="IPR008971">
    <property type="entry name" value="HSP40/DnaJ_pept-bd"/>
</dbReference>
<dbReference type="Proteomes" id="UP000245591">
    <property type="component" value="Unassembled WGS sequence"/>
</dbReference>
<dbReference type="Pfam" id="PF00684">
    <property type="entry name" value="DnaJ_CXXCXGXG"/>
    <property type="match status" value="1"/>
</dbReference>
<dbReference type="GO" id="GO:0008270">
    <property type="term" value="F:zinc ion binding"/>
    <property type="evidence" value="ECO:0007669"/>
    <property type="project" value="UniProtKB-KW"/>
</dbReference>
<dbReference type="InterPro" id="IPR001305">
    <property type="entry name" value="HSP_DnaJ_Cys-rich_dom"/>
</dbReference>
<keyword evidence="1 6" id="KW-0479">Metal-binding</keyword>
<dbReference type="Pfam" id="PF01556">
    <property type="entry name" value="DnaJ_C"/>
    <property type="match status" value="1"/>
</dbReference>
<evidence type="ECO:0000313" key="12">
    <source>
        <dbReference type="EMBL" id="PVZ99914.1"/>
    </source>
</evidence>
<keyword evidence="3 6" id="KW-0863">Zinc-finger</keyword>
<evidence type="ECO:0000259" key="10">
    <source>
        <dbReference type="PROSITE" id="PS51188"/>
    </source>
</evidence>
<feature type="domain" description="CR-type" evidence="10">
    <location>
        <begin position="157"/>
        <end position="240"/>
    </location>
</feature>
<feature type="signal peptide" evidence="8">
    <location>
        <begin position="1"/>
        <end position="27"/>
    </location>
</feature>
<dbReference type="SUPFAM" id="SSF57938">
    <property type="entry name" value="DnaJ/Hsp40 cysteine-rich domain"/>
    <property type="match status" value="1"/>
</dbReference>
<dbReference type="EMBL" id="MBFU01000591">
    <property type="protein sequence ID" value="PVZ98059.1"/>
    <property type="molecule type" value="Genomic_DNA"/>
</dbReference>
<dbReference type="Gene3D" id="2.10.230.10">
    <property type="entry name" value="Heat shock protein DnaJ, cysteine-rich domain"/>
    <property type="match status" value="1"/>
</dbReference>
<evidence type="ECO:0000259" key="9">
    <source>
        <dbReference type="PROSITE" id="PS50076"/>
    </source>
</evidence>
<feature type="zinc finger region" description="CR-type" evidence="6">
    <location>
        <begin position="157"/>
        <end position="240"/>
    </location>
</feature>
<dbReference type="InterPro" id="IPR002939">
    <property type="entry name" value="DnaJ_C"/>
</dbReference>
<keyword evidence="13" id="KW-1185">Reference proteome</keyword>
<evidence type="ECO:0000256" key="5">
    <source>
        <dbReference type="ARBA" id="ARBA00023186"/>
    </source>
</evidence>
<evidence type="ECO:0000256" key="6">
    <source>
        <dbReference type="PROSITE-ProRule" id="PRU00546"/>
    </source>
</evidence>
<dbReference type="InterPro" id="IPR018253">
    <property type="entry name" value="DnaJ_domain_CS"/>
</dbReference>
<reference evidence="12 13" key="1">
    <citation type="journal article" date="2018" name="MBio">
        <title>Comparative Genomics Reveals the Core Gene Toolbox for the Fungus-Insect Symbiosis.</title>
        <authorList>
            <person name="Wang Y."/>
            <person name="Stata M."/>
            <person name="Wang W."/>
            <person name="Stajich J.E."/>
            <person name="White M.M."/>
            <person name="Moncalvo J.M."/>
        </authorList>
    </citation>
    <scope>NUCLEOTIDE SEQUENCE [LARGE SCALE GENOMIC DNA]</scope>
    <source>
        <strain evidence="12 13">AUS-126-30</strain>
    </source>
</reference>
<dbReference type="Gene3D" id="1.10.287.110">
    <property type="entry name" value="DnaJ domain"/>
    <property type="match status" value="1"/>
</dbReference>
<dbReference type="HAMAP" id="MF_01152">
    <property type="entry name" value="DnaJ"/>
    <property type="match status" value="1"/>
</dbReference>
<dbReference type="InterPro" id="IPR036869">
    <property type="entry name" value="J_dom_sf"/>
</dbReference>
<dbReference type="SMART" id="SM00271">
    <property type="entry name" value="DnaJ"/>
    <property type="match status" value="1"/>
</dbReference>
<dbReference type="GO" id="GO:0005524">
    <property type="term" value="F:ATP binding"/>
    <property type="evidence" value="ECO:0007669"/>
    <property type="project" value="InterPro"/>
</dbReference>
<evidence type="ECO:0000256" key="3">
    <source>
        <dbReference type="ARBA" id="ARBA00022771"/>
    </source>
</evidence>
<dbReference type="CDD" id="cd10747">
    <property type="entry name" value="DnaJ_C"/>
    <property type="match status" value="1"/>
</dbReference>
<evidence type="ECO:0000313" key="13">
    <source>
        <dbReference type="Proteomes" id="UP000245591"/>
    </source>
</evidence>